<keyword evidence="3" id="KW-0804">Transcription</keyword>
<dbReference type="AlphaFoldDB" id="A0A1T5C4T3"/>
<evidence type="ECO:0000256" key="3">
    <source>
        <dbReference type="ARBA" id="ARBA00023163"/>
    </source>
</evidence>
<dbReference type="SMART" id="SM00342">
    <property type="entry name" value="HTH_ARAC"/>
    <property type="match status" value="1"/>
</dbReference>
<name>A0A1T5C4T3_9SPHI</name>
<dbReference type="InterPro" id="IPR054015">
    <property type="entry name" value="ExsA-like_N"/>
</dbReference>
<dbReference type="EMBL" id="FUYS01000004">
    <property type="protein sequence ID" value="SKB54427.1"/>
    <property type="molecule type" value="Genomic_DNA"/>
</dbReference>
<dbReference type="STRING" id="623280.SAMN05660226_01850"/>
<dbReference type="PROSITE" id="PS01124">
    <property type="entry name" value="HTH_ARAC_FAMILY_2"/>
    <property type="match status" value="1"/>
</dbReference>
<proteinExistence type="predicted"/>
<dbReference type="GO" id="GO:0003700">
    <property type="term" value="F:DNA-binding transcription factor activity"/>
    <property type="evidence" value="ECO:0007669"/>
    <property type="project" value="InterPro"/>
</dbReference>
<reference evidence="5 6" key="1">
    <citation type="submission" date="2017-02" db="EMBL/GenBank/DDBJ databases">
        <authorList>
            <person name="Peterson S.W."/>
        </authorList>
    </citation>
    <scope>NUCLEOTIDE SEQUENCE [LARGE SCALE GENOMIC DNA]</scope>
    <source>
        <strain evidence="5 6">DSM 22899</strain>
    </source>
</reference>
<dbReference type="Proteomes" id="UP000190541">
    <property type="component" value="Unassembled WGS sequence"/>
</dbReference>
<keyword evidence="2 5" id="KW-0238">DNA-binding</keyword>
<dbReference type="Gene3D" id="1.10.10.60">
    <property type="entry name" value="Homeodomain-like"/>
    <property type="match status" value="1"/>
</dbReference>
<dbReference type="InterPro" id="IPR009057">
    <property type="entry name" value="Homeodomain-like_sf"/>
</dbReference>
<gene>
    <name evidence="5" type="ORF">SAMN05660226_01850</name>
</gene>
<dbReference type="Pfam" id="PF22200">
    <property type="entry name" value="ExsA_N"/>
    <property type="match status" value="1"/>
</dbReference>
<accession>A0A1T5C4T3</accession>
<dbReference type="PANTHER" id="PTHR46796">
    <property type="entry name" value="HTH-TYPE TRANSCRIPTIONAL ACTIVATOR RHAS-RELATED"/>
    <property type="match status" value="1"/>
</dbReference>
<dbReference type="InterPro" id="IPR050204">
    <property type="entry name" value="AraC_XylS_family_regulators"/>
</dbReference>
<dbReference type="OrthoDB" id="4480133at2"/>
<evidence type="ECO:0000313" key="5">
    <source>
        <dbReference type="EMBL" id="SKB54427.1"/>
    </source>
</evidence>
<evidence type="ECO:0000256" key="2">
    <source>
        <dbReference type="ARBA" id="ARBA00023125"/>
    </source>
</evidence>
<dbReference type="SUPFAM" id="SSF46689">
    <property type="entry name" value="Homeodomain-like"/>
    <property type="match status" value="2"/>
</dbReference>
<dbReference type="InterPro" id="IPR018060">
    <property type="entry name" value="HTH_AraC"/>
</dbReference>
<keyword evidence="6" id="KW-1185">Reference proteome</keyword>
<feature type="domain" description="HTH araC/xylS-type" evidence="4">
    <location>
        <begin position="172"/>
        <end position="269"/>
    </location>
</feature>
<dbReference type="RefSeq" id="WP_079716566.1">
    <property type="nucleotide sequence ID" value="NZ_FUYS01000004.1"/>
</dbReference>
<evidence type="ECO:0000313" key="6">
    <source>
        <dbReference type="Proteomes" id="UP000190541"/>
    </source>
</evidence>
<dbReference type="PANTHER" id="PTHR46796:SF6">
    <property type="entry name" value="ARAC SUBFAMILY"/>
    <property type="match status" value="1"/>
</dbReference>
<sequence>METIDIVQHNILLSYTSKQQFSQEQFWSEHTLSMLLSGEGRVYNNEETQRYTPGTIGLLKRNQLAKTVKIPSADGKPFKSVGIILDQETLRRYSAANGLAATSPYTGKTMLKLNQNHFISGFFDSLLPYFEQPGQLTKRLSELKTKEAIELLLSHDPGLKELLFDFSEPFKIDLETFMNSHFTYNVPIKQFAKLTGRSMSTFKRDFKKAFHQTPERWLKDRRLDKAHFLISELRQRPSEVYLQVGFENFSHFSASFKQRFGYNASTVGQ</sequence>
<evidence type="ECO:0000256" key="1">
    <source>
        <dbReference type="ARBA" id="ARBA00023015"/>
    </source>
</evidence>
<protein>
    <submittedName>
        <fullName evidence="5">AraC-type DNA-binding protein</fullName>
    </submittedName>
</protein>
<organism evidence="5 6">
    <name type="scientific">Parapedobacter luteus</name>
    <dbReference type="NCBI Taxonomy" id="623280"/>
    <lineage>
        <taxon>Bacteria</taxon>
        <taxon>Pseudomonadati</taxon>
        <taxon>Bacteroidota</taxon>
        <taxon>Sphingobacteriia</taxon>
        <taxon>Sphingobacteriales</taxon>
        <taxon>Sphingobacteriaceae</taxon>
        <taxon>Parapedobacter</taxon>
    </lineage>
</organism>
<evidence type="ECO:0000259" key="4">
    <source>
        <dbReference type="PROSITE" id="PS01124"/>
    </source>
</evidence>
<dbReference type="Pfam" id="PF12833">
    <property type="entry name" value="HTH_18"/>
    <property type="match status" value="1"/>
</dbReference>
<keyword evidence="1" id="KW-0805">Transcription regulation</keyword>
<dbReference type="GO" id="GO:0043565">
    <property type="term" value="F:sequence-specific DNA binding"/>
    <property type="evidence" value="ECO:0007669"/>
    <property type="project" value="InterPro"/>
</dbReference>